<evidence type="ECO:0000256" key="4">
    <source>
        <dbReference type="ARBA" id="ARBA00023239"/>
    </source>
</evidence>
<comment type="caution">
    <text evidence="9">The sequence shown here is derived from an EMBL/GenBank/DDBJ whole genome shotgun (WGS) entry which is preliminary data.</text>
</comment>
<protein>
    <recommendedName>
        <fullName evidence="3">deoxyribose-phosphate aldolase</fullName>
        <ecNumber evidence="3">4.1.2.4</ecNumber>
    </recommendedName>
    <alternativeName>
        <fullName evidence="7">2-deoxy-D-ribose 5-phosphate aldolase</fullName>
    </alternativeName>
    <alternativeName>
        <fullName evidence="6">Phosphodeoxyriboaldolase</fullName>
    </alternativeName>
</protein>
<dbReference type="GO" id="GO:0004139">
    <property type="term" value="F:deoxyribose-phosphate aldolase activity"/>
    <property type="evidence" value="ECO:0007669"/>
    <property type="project" value="UniProtKB-EC"/>
</dbReference>
<reference evidence="9" key="2">
    <citation type="submission" date="2021-04" db="EMBL/GenBank/DDBJ databases">
        <authorList>
            <person name="Gilroy R."/>
        </authorList>
    </citation>
    <scope>NUCLEOTIDE SEQUENCE</scope>
    <source>
        <strain evidence="9">Gambia16-930</strain>
    </source>
</reference>
<dbReference type="SMART" id="SM01133">
    <property type="entry name" value="DeoC"/>
    <property type="match status" value="1"/>
</dbReference>
<dbReference type="EC" id="4.1.2.4" evidence="3"/>
<evidence type="ECO:0000256" key="1">
    <source>
        <dbReference type="ARBA" id="ARBA00004816"/>
    </source>
</evidence>
<comment type="similarity">
    <text evidence="2">Belongs to the DeoC/FbaB aldolase family. DeoC type 2 subfamily.</text>
</comment>
<evidence type="ECO:0000256" key="5">
    <source>
        <dbReference type="ARBA" id="ARBA00023270"/>
    </source>
</evidence>
<dbReference type="InterPro" id="IPR002915">
    <property type="entry name" value="DeoC/FbaB/LacD_aldolase"/>
</dbReference>
<gene>
    <name evidence="9" type="ORF">IAC47_02915</name>
</gene>
<dbReference type="InterPro" id="IPR011343">
    <property type="entry name" value="DeoC"/>
</dbReference>
<dbReference type="GO" id="GO:0016052">
    <property type="term" value="P:carbohydrate catabolic process"/>
    <property type="evidence" value="ECO:0007669"/>
    <property type="project" value="TreeGrafter"/>
</dbReference>
<sequence length="296" mass="32859">MNTKDLNGMECEDLLLQLVENDDVDLFKQKVDALSFAWFADKPSNDDLLSLIGFLDLTSLADTENDLSIKRMSDASVFDYKGESYTVAGVCSYSNLIGSINKYKKNKNIRSVVVSAGFPHSQLSLDAKLEDIVYSVKNGADEIDICLNRGVFLEGAYNEVGDEISRIRDLIKTLNGKTALKVILETGELDSMSKIMKASLLALESGADFIKTSTGKISKGADIYSVCVMLLAIRKYFFKHGVMKGLKVSGGVNTSLQALEYRQIHRFFTSVAYDSPNYFRIGCSRLLENIEKEINQ</sequence>
<dbReference type="InterPro" id="IPR013785">
    <property type="entry name" value="Aldolase_TIM"/>
</dbReference>
<keyword evidence="5" id="KW-0704">Schiff base</keyword>
<dbReference type="PIRSF" id="PIRSF001357">
    <property type="entry name" value="DeoC"/>
    <property type="match status" value="1"/>
</dbReference>
<organism evidence="9 10">
    <name type="scientific">Candidatus Onthomorpha intestinigallinarum</name>
    <dbReference type="NCBI Taxonomy" id="2840880"/>
    <lineage>
        <taxon>Bacteria</taxon>
        <taxon>Pseudomonadati</taxon>
        <taxon>Bacteroidota</taxon>
        <taxon>Bacteroidia</taxon>
        <taxon>Bacteroidales</taxon>
        <taxon>Candidatus Onthomorpha</taxon>
    </lineage>
</organism>
<proteinExistence type="inferred from homology"/>
<evidence type="ECO:0000313" key="9">
    <source>
        <dbReference type="EMBL" id="HIW87208.1"/>
    </source>
</evidence>
<evidence type="ECO:0000256" key="3">
    <source>
        <dbReference type="ARBA" id="ARBA00012515"/>
    </source>
</evidence>
<accession>A0A9D1UH53</accession>
<dbReference type="Proteomes" id="UP000824267">
    <property type="component" value="Unassembled WGS sequence"/>
</dbReference>
<evidence type="ECO:0000256" key="2">
    <source>
        <dbReference type="ARBA" id="ARBA00009473"/>
    </source>
</evidence>
<name>A0A9D1UH53_9BACT</name>
<dbReference type="GO" id="GO:0009264">
    <property type="term" value="P:deoxyribonucleotide catabolic process"/>
    <property type="evidence" value="ECO:0007669"/>
    <property type="project" value="InterPro"/>
</dbReference>
<dbReference type="SUPFAM" id="SSF51569">
    <property type="entry name" value="Aldolase"/>
    <property type="match status" value="1"/>
</dbReference>
<evidence type="ECO:0000256" key="8">
    <source>
        <dbReference type="ARBA" id="ARBA00048791"/>
    </source>
</evidence>
<comment type="catalytic activity">
    <reaction evidence="8">
        <text>2-deoxy-D-ribose 5-phosphate = D-glyceraldehyde 3-phosphate + acetaldehyde</text>
        <dbReference type="Rhea" id="RHEA:12821"/>
        <dbReference type="ChEBI" id="CHEBI:15343"/>
        <dbReference type="ChEBI" id="CHEBI:59776"/>
        <dbReference type="ChEBI" id="CHEBI:62877"/>
        <dbReference type="EC" id="4.1.2.4"/>
    </reaction>
</comment>
<dbReference type="Gene3D" id="3.20.20.70">
    <property type="entry name" value="Aldolase class I"/>
    <property type="match status" value="1"/>
</dbReference>
<dbReference type="AlphaFoldDB" id="A0A9D1UH53"/>
<dbReference type="GO" id="GO:0005737">
    <property type="term" value="C:cytoplasm"/>
    <property type="evidence" value="ECO:0007669"/>
    <property type="project" value="InterPro"/>
</dbReference>
<dbReference type="Pfam" id="PF01791">
    <property type="entry name" value="DeoC"/>
    <property type="match status" value="1"/>
</dbReference>
<evidence type="ECO:0000256" key="6">
    <source>
        <dbReference type="ARBA" id="ARBA00031814"/>
    </source>
</evidence>
<dbReference type="PANTHER" id="PTHR10889:SF3">
    <property type="entry name" value="DEOXYRIBOSE-PHOSPHATE ALDOLASE"/>
    <property type="match status" value="1"/>
</dbReference>
<reference evidence="9" key="1">
    <citation type="journal article" date="2021" name="PeerJ">
        <title>Extensive microbial diversity within the chicken gut microbiome revealed by metagenomics and culture.</title>
        <authorList>
            <person name="Gilroy R."/>
            <person name="Ravi A."/>
            <person name="Getino M."/>
            <person name="Pursley I."/>
            <person name="Horton D.L."/>
            <person name="Alikhan N.F."/>
            <person name="Baker D."/>
            <person name="Gharbi K."/>
            <person name="Hall N."/>
            <person name="Watson M."/>
            <person name="Adriaenssens E.M."/>
            <person name="Foster-Nyarko E."/>
            <person name="Jarju S."/>
            <person name="Secka A."/>
            <person name="Antonio M."/>
            <person name="Oren A."/>
            <person name="Chaudhuri R.R."/>
            <person name="La Ragione R."/>
            <person name="Hildebrand F."/>
            <person name="Pallen M.J."/>
        </authorList>
    </citation>
    <scope>NUCLEOTIDE SEQUENCE</scope>
    <source>
        <strain evidence="9">Gambia16-930</strain>
    </source>
</reference>
<dbReference type="EMBL" id="DXGG01000100">
    <property type="protein sequence ID" value="HIW87208.1"/>
    <property type="molecule type" value="Genomic_DNA"/>
</dbReference>
<comment type="pathway">
    <text evidence="1">Carbohydrate degradation; 2-deoxy-D-ribose 1-phosphate degradation; D-glyceraldehyde 3-phosphate and acetaldehyde from 2-deoxy-alpha-D-ribose 1-phosphate: step 2/2.</text>
</comment>
<dbReference type="PANTHER" id="PTHR10889">
    <property type="entry name" value="DEOXYRIBOSE-PHOSPHATE ALDOLASE"/>
    <property type="match status" value="1"/>
</dbReference>
<evidence type="ECO:0000313" key="10">
    <source>
        <dbReference type="Proteomes" id="UP000824267"/>
    </source>
</evidence>
<evidence type="ECO:0000256" key="7">
    <source>
        <dbReference type="ARBA" id="ARBA00032755"/>
    </source>
</evidence>
<keyword evidence="4" id="KW-0456">Lyase</keyword>